<proteinExistence type="inferred from homology"/>
<dbReference type="PANTHER" id="PTHR43713:SF3">
    <property type="entry name" value="GLUTAMATE-1-SEMIALDEHYDE 2,1-AMINOMUTASE 1, CHLOROPLASTIC-RELATED"/>
    <property type="match status" value="1"/>
</dbReference>
<dbReference type="InterPro" id="IPR015422">
    <property type="entry name" value="PyrdxlP-dep_Trfase_small"/>
</dbReference>
<evidence type="ECO:0000256" key="2">
    <source>
        <dbReference type="ARBA" id="ARBA00022898"/>
    </source>
</evidence>
<dbReference type="Proteomes" id="UP000515860">
    <property type="component" value="Chromosome"/>
</dbReference>
<dbReference type="Pfam" id="PF00202">
    <property type="entry name" value="Aminotran_3"/>
    <property type="match status" value="1"/>
</dbReference>
<reference evidence="4 5" key="1">
    <citation type="submission" date="2020-08" db="EMBL/GenBank/DDBJ databases">
        <authorList>
            <person name="Liu C."/>
            <person name="Sun Q."/>
        </authorList>
    </citation>
    <scope>NUCLEOTIDE SEQUENCE [LARGE SCALE GENOMIC DNA]</scope>
    <source>
        <strain evidence="4 5">NSJ-29</strain>
    </source>
</reference>
<gene>
    <name evidence="4" type="ORF">H9Q79_16525</name>
</gene>
<organism evidence="4 5">
    <name type="scientific">Wansuia hejianensis</name>
    <dbReference type="NCBI Taxonomy" id="2763667"/>
    <lineage>
        <taxon>Bacteria</taxon>
        <taxon>Bacillati</taxon>
        <taxon>Bacillota</taxon>
        <taxon>Clostridia</taxon>
        <taxon>Lachnospirales</taxon>
        <taxon>Lachnospiraceae</taxon>
        <taxon>Wansuia</taxon>
    </lineage>
</organism>
<keyword evidence="5" id="KW-1185">Reference proteome</keyword>
<evidence type="ECO:0000256" key="3">
    <source>
        <dbReference type="RuleBase" id="RU003560"/>
    </source>
</evidence>
<dbReference type="Gene3D" id="3.90.1150.10">
    <property type="entry name" value="Aspartate Aminotransferase, domain 1"/>
    <property type="match status" value="1"/>
</dbReference>
<keyword evidence="2 3" id="KW-0663">Pyridoxal phosphate</keyword>
<accession>A0A7G9GCB4</accession>
<keyword evidence="4" id="KW-0808">Transferase</keyword>
<evidence type="ECO:0000313" key="5">
    <source>
        <dbReference type="Proteomes" id="UP000515860"/>
    </source>
</evidence>
<dbReference type="PANTHER" id="PTHR43713">
    <property type="entry name" value="GLUTAMATE-1-SEMIALDEHYDE 2,1-AMINOMUTASE"/>
    <property type="match status" value="1"/>
</dbReference>
<dbReference type="AlphaFoldDB" id="A0A7G9GCB4"/>
<evidence type="ECO:0000313" key="4">
    <source>
        <dbReference type="EMBL" id="QNM08446.1"/>
    </source>
</evidence>
<comment type="cofactor">
    <cofactor evidence="1">
        <name>pyridoxal 5'-phosphate</name>
        <dbReference type="ChEBI" id="CHEBI:597326"/>
    </cofactor>
</comment>
<comment type="similarity">
    <text evidence="3">Belongs to the class-III pyridoxal-phosphate-dependent aminotransferase family.</text>
</comment>
<dbReference type="GO" id="GO:0008483">
    <property type="term" value="F:transaminase activity"/>
    <property type="evidence" value="ECO:0007669"/>
    <property type="project" value="UniProtKB-KW"/>
</dbReference>
<dbReference type="EMBL" id="CP060635">
    <property type="protein sequence ID" value="QNM08446.1"/>
    <property type="molecule type" value="Genomic_DNA"/>
</dbReference>
<dbReference type="KEGG" id="whj:H9Q79_16525"/>
<dbReference type="InterPro" id="IPR005814">
    <property type="entry name" value="Aminotrans_3"/>
</dbReference>
<keyword evidence="4" id="KW-0032">Aminotransferase</keyword>
<dbReference type="Gene3D" id="3.40.640.10">
    <property type="entry name" value="Type I PLP-dependent aspartate aminotransferase-like (Major domain)"/>
    <property type="match status" value="1"/>
</dbReference>
<evidence type="ECO:0000256" key="1">
    <source>
        <dbReference type="ARBA" id="ARBA00001933"/>
    </source>
</evidence>
<name>A0A7G9GCB4_9FIRM</name>
<dbReference type="GO" id="GO:0030170">
    <property type="term" value="F:pyridoxal phosphate binding"/>
    <property type="evidence" value="ECO:0007669"/>
    <property type="project" value="InterPro"/>
</dbReference>
<dbReference type="SUPFAM" id="SSF53383">
    <property type="entry name" value="PLP-dependent transferases"/>
    <property type="match status" value="1"/>
</dbReference>
<dbReference type="RefSeq" id="WP_118644789.1">
    <property type="nucleotide sequence ID" value="NZ_CP060635.1"/>
</dbReference>
<dbReference type="InterPro" id="IPR015421">
    <property type="entry name" value="PyrdxlP-dep_Trfase_major"/>
</dbReference>
<dbReference type="InterPro" id="IPR015424">
    <property type="entry name" value="PyrdxlP-dep_Trfase"/>
</dbReference>
<protein>
    <submittedName>
        <fullName evidence="4">Aminotransferase class III-fold pyridoxal phosphate-dependent enzyme</fullName>
    </submittedName>
</protein>
<sequence>MGNKTQEKYKRAKELIPGGVQLLSKSPEQFAPGQWPGYFAKAKGCEVWDLDGNHYYDMTTNGIGACMLGFADPDVSAAVIRRVENGSMCTLNPPEEVELAERLIGIHPWAEQARFARTGGECAAMAVRIARATTGRQMVAVCGYSGWHDWYLAANLGEDDSLCGHLLPGLKPAGVPKNLRNTTVTFHFNNREEFDQVMDQYGDQLACVIMEPVRNELPKDQFLQHVRDRIHRAGGLLIYDEITIGWRYTFGGSHLVLGVQPDLATYAKALGNGHPIAAVIGTKAAMEGANFSFISSTYWTESIGPAAALATLDKMEKTRAWEYVQDCGAKVAEYWKDLGEAHGLPVHVENEITSLAHFAFTEHPMELKTLYTVLMLKKGFLGNTAIYPTLAHTPEVLELYRKAVDEVFGEIADILKKGNLEEAIGGPVCVSGFKRLN</sequence>